<keyword evidence="1" id="KW-0472">Membrane</keyword>
<keyword evidence="1" id="KW-1133">Transmembrane helix</keyword>
<proteinExistence type="predicted"/>
<comment type="caution">
    <text evidence="2">The sequence shown here is derived from an EMBL/GenBank/DDBJ whole genome shotgun (WGS) entry which is preliminary data.</text>
</comment>
<keyword evidence="3" id="KW-1185">Reference proteome</keyword>
<organism evidence="2 3">
    <name type="scientific">Amycolatopsis rhizosphaerae</name>
    <dbReference type="NCBI Taxonomy" id="2053003"/>
    <lineage>
        <taxon>Bacteria</taxon>
        <taxon>Bacillati</taxon>
        <taxon>Actinomycetota</taxon>
        <taxon>Actinomycetes</taxon>
        <taxon>Pseudonocardiales</taxon>
        <taxon>Pseudonocardiaceae</taxon>
        <taxon>Amycolatopsis</taxon>
    </lineage>
</organism>
<name>A0A558CNU4_9PSEU</name>
<sequence>MDWAQLSAAGTKKGRRLAWRLGLGAAATLLAIDLCYAPSGRISRTYLLDAALETALMAVWSLDALSD</sequence>
<dbReference type="OrthoDB" id="799809at2"/>
<gene>
    <name evidence="2" type="ORF">FNH05_15990</name>
</gene>
<evidence type="ECO:0000313" key="3">
    <source>
        <dbReference type="Proteomes" id="UP000320011"/>
    </source>
</evidence>
<dbReference type="Proteomes" id="UP000320011">
    <property type="component" value="Unassembled WGS sequence"/>
</dbReference>
<feature type="transmembrane region" description="Helical" evidence="1">
    <location>
        <begin position="17"/>
        <end position="36"/>
    </location>
</feature>
<keyword evidence="1" id="KW-0812">Transmembrane</keyword>
<protein>
    <submittedName>
        <fullName evidence="2">Uncharacterized protein</fullName>
    </submittedName>
</protein>
<dbReference type="EMBL" id="VJWX01000140">
    <property type="protein sequence ID" value="TVT50440.1"/>
    <property type="molecule type" value="Genomic_DNA"/>
</dbReference>
<reference evidence="2 3" key="1">
    <citation type="submission" date="2019-07" db="EMBL/GenBank/DDBJ databases">
        <authorList>
            <person name="Duangmal K."/>
            <person name="Teo W.F.A."/>
        </authorList>
    </citation>
    <scope>NUCLEOTIDE SEQUENCE [LARGE SCALE GENOMIC DNA]</scope>
    <source>
        <strain evidence="2 3">TBRC 6029</strain>
    </source>
</reference>
<dbReference type="AlphaFoldDB" id="A0A558CNU4"/>
<reference evidence="2 3" key="2">
    <citation type="submission" date="2019-08" db="EMBL/GenBank/DDBJ databases">
        <title>Amycolatopsis acidicola sp. nov., isolated from peat swamp forest soil.</title>
        <authorList>
            <person name="Srisuk N."/>
        </authorList>
    </citation>
    <scope>NUCLEOTIDE SEQUENCE [LARGE SCALE GENOMIC DNA]</scope>
    <source>
        <strain evidence="2 3">TBRC 6029</strain>
    </source>
</reference>
<evidence type="ECO:0000256" key="1">
    <source>
        <dbReference type="SAM" id="Phobius"/>
    </source>
</evidence>
<evidence type="ECO:0000313" key="2">
    <source>
        <dbReference type="EMBL" id="TVT50440.1"/>
    </source>
</evidence>
<dbReference type="RefSeq" id="WP_144588963.1">
    <property type="nucleotide sequence ID" value="NZ_VJWX01000140.1"/>
</dbReference>
<accession>A0A558CNU4</accession>